<name>A0A1I7Y1P8_9BILA</name>
<keyword evidence="1" id="KW-0732">Signal</keyword>
<dbReference type="Proteomes" id="UP000095287">
    <property type="component" value="Unplaced"/>
</dbReference>
<proteinExistence type="predicted"/>
<accession>A0A1I7Y1P8</accession>
<evidence type="ECO:0000313" key="3">
    <source>
        <dbReference type="WBParaSite" id="L893_g11753.t1"/>
    </source>
</evidence>
<evidence type="ECO:0000313" key="2">
    <source>
        <dbReference type="Proteomes" id="UP000095287"/>
    </source>
</evidence>
<dbReference type="PROSITE" id="PS51885">
    <property type="entry name" value="NEPRILYSIN"/>
    <property type="match status" value="1"/>
</dbReference>
<dbReference type="AlphaFoldDB" id="A0A1I7Y1P8"/>
<protein>
    <submittedName>
        <fullName evidence="3">Peptidase_M13_N domain-containing protein</fullName>
    </submittedName>
</protein>
<feature type="chain" id="PRO_5009311726" evidence="1">
    <location>
        <begin position="20"/>
        <end position="404"/>
    </location>
</feature>
<reference evidence="3" key="1">
    <citation type="submission" date="2016-11" db="UniProtKB">
        <authorList>
            <consortium name="WormBaseParasite"/>
        </authorList>
    </citation>
    <scope>IDENTIFICATION</scope>
</reference>
<evidence type="ECO:0000256" key="1">
    <source>
        <dbReference type="SAM" id="SignalP"/>
    </source>
</evidence>
<sequence>MTRTSLFVAFLMSCSVTTALDRVSTVFNNSVNPCTDLYGHVCVDDPEIVDLRERSTRGLVNDIAAILKKRGGDPVLKRILEAVYKEDGKTESQKRKCRLEGYGVTEANMESQSEYKLGTVYAEMFVHGRFEEFTAPLYVSCQKDQRNRKKCTVTQRGGYSIKEDKFGKLPNEFVKGVVDRFAKLMNFDLGANDSVKYPYVNSNYVLSEMMAKSKWETDSDLFHTLTSYKDDDSEEMYAFVIRNIFVSSLSFSAYGNVLLTHTLYTNKDKLNPDVGEEFDRLAAKIKEEVSLNIKDSDWLGNVEKHSLLHYMYSLQIHIGVPKKYRNVTLLEEMLQRYRTAFANTPLDGECDLEMLSRTHGVVRHQMITEGIGTVDTQSIAMDTMPVPTDSSLFVYNAMHFDNQI</sequence>
<feature type="signal peptide" evidence="1">
    <location>
        <begin position="1"/>
        <end position="19"/>
    </location>
</feature>
<dbReference type="GO" id="GO:0006508">
    <property type="term" value="P:proteolysis"/>
    <property type="evidence" value="ECO:0007669"/>
    <property type="project" value="InterPro"/>
</dbReference>
<keyword evidence="2" id="KW-1185">Reference proteome</keyword>
<dbReference type="SUPFAM" id="SSF55486">
    <property type="entry name" value="Metalloproteases ('zincins'), catalytic domain"/>
    <property type="match status" value="1"/>
</dbReference>
<organism evidence="2 3">
    <name type="scientific">Steinernema glaseri</name>
    <dbReference type="NCBI Taxonomy" id="37863"/>
    <lineage>
        <taxon>Eukaryota</taxon>
        <taxon>Metazoa</taxon>
        <taxon>Ecdysozoa</taxon>
        <taxon>Nematoda</taxon>
        <taxon>Chromadorea</taxon>
        <taxon>Rhabditida</taxon>
        <taxon>Tylenchina</taxon>
        <taxon>Panagrolaimomorpha</taxon>
        <taxon>Strongyloidoidea</taxon>
        <taxon>Steinernematidae</taxon>
        <taxon>Steinernema</taxon>
    </lineage>
</organism>
<dbReference type="GO" id="GO:0004222">
    <property type="term" value="F:metalloendopeptidase activity"/>
    <property type="evidence" value="ECO:0007669"/>
    <property type="project" value="InterPro"/>
</dbReference>
<dbReference type="InterPro" id="IPR000718">
    <property type="entry name" value="Peptidase_M13"/>
</dbReference>
<dbReference type="WBParaSite" id="L893_g11753.t1">
    <property type="protein sequence ID" value="L893_g11753.t1"/>
    <property type="gene ID" value="L893_g11753"/>
</dbReference>